<keyword evidence="2" id="KW-1185">Reference proteome</keyword>
<proteinExistence type="predicted"/>
<protein>
    <submittedName>
        <fullName evidence="1">Uncharacterized protein</fullName>
    </submittedName>
</protein>
<gene>
    <name evidence="1" type="ORF">FBU59_002733</name>
</gene>
<evidence type="ECO:0000313" key="2">
    <source>
        <dbReference type="Proteomes" id="UP001150603"/>
    </source>
</evidence>
<comment type="caution">
    <text evidence="1">The sequence shown here is derived from an EMBL/GenBank/DDBJ whole genome shotgun (WGS) entry which is preliminary data.</text>
</comment>
<accession>A0ACC1JAH1</accession>
<evidence type="ECO:0000313" key="1">
    <source>
        <dbReference type="EMBL" id="KAJ1943993.1"/>
    </source>
</evidence>
<organism evidence="1 2">
    <name type="scientific">Linderina macrospora</name>
    <dbReference type="NCBI Taxonomy" id="4868"/>
    <lineage>
        <taxon>Eukaryota</taxon>
        <taxon>Fungi</taxon>
        <taxon>Fungi incertae sedis</taxon>
        <taxon>Zoopagomycota</taxon>
        <taxon>Kickxellomycotina</taxon>
        <taxon>Kickxellomycetes</taxon>
        <taxon>Kickxellales</taxon>
        <taxon>Kickxellaceae</taxon>
        <taxon>Linderina</taxon>
    </lineage>
</organism>
<name>A0ACC1JAH1_9FUNG</name>
<dbReference type="Proteomes" id="UP001150603">
    <property type="component" value="Unassembled WGS sequence"/>
</dbReference>
<dbReference type="EMBL" id="JANBPW010001569">
    <property type="protein sequence ID" value="KAJ1943993.1"/>
    <property type="molecule type" value="Genomic_DNA"/>
</dbReference>
<reference evidence="1" key="1">
    <citation type="submission" date="2022-07" db="EMBL/GenBank/DDBJ databases">
        <title>Phylogenomic reconstructions and comparative analyses of Kickxellomycotina fungi.</title>
        <authorList>
            <person name="Reynolds N.K."/>
            <person name="Stajich J.E."/>
            <person name="Barry K."/>
            <person name="Grigoriev I.V."/>
            <person name="Crous P."/>
            <person name="Smith M.E."/>
        </authorList>
    </citation>
    <scope>NUCLEOTIDE SEQUENCE</scope>
    <source>
        <strain evidence="1">NRRL 5244</strain>
    </source>
</reference>
<sequence>MCSPEMLRAFLAHVSVMAGLAKGDGTAGMDAVVVSTVHQAKALEWEHVFLPHFNEGLFPMKYRGEPDAVFKRINHQLQEVLDAPFKHDVEESHIAYVAITRAKRSLYISFLEAVPAVWMKTSLGDTPKPSQYLPRPMAPPVSR</sequence>